<dbReference type="OrthoDB" id="4850587at2759"/>
<feature type="compositionally biased region" description="Polar residues" evidence="1">
    <location>
        <begin position="418"/>
        <end position="432"/>
    </location>
</feature>
<gene>
    <name evidence="2" type="ORF">CCHL11_06118</name>
</gene>
<feature type="region of interest" description="Disordered" evidence="1">
    <location>
        <begin position="471"/>
        <end position="566"/>
    </location>
</feature>
<feature type="compositionally biased region" description="Polar residues" evidence="1">
    <location>
        <begin position="263"/>
        <end position="278"/>
    </location>
</feature>
<keyword evidence="3" id="KW-1185">Reference proteome</keyword>
<evidence type="ECO:0000256" key="1">
    <source>
        <dbReference type="SAM" id="MobiDB-lite"/>
    </source>
</evidence>
<feature type="region of interest" description="Disordered" evidence="1">
    <location>
        <begin position="614"/>
        <end position="654"/>
    </location>
</feature>
<feature type="compositionally biased region" description="Basic and acidic residues" evidence="1">
    <location>
        <begin position="80"/>
        <end position="106"/>
    </location>
</feature>
<feature type="compositionally biased region" description="Low complexity" evidence="1">
    <location>
        <begin position="232"/>
        <end position="246"/>
    </location>
</feature>
<feature type="compositionally biased region" description="Polar residues" evidence="1">
    <location>
        <begin position="777"/>
        <end position="791"/>
    </location>
</feature>
<dbReference type="EMBL" id="MPGH01000091">
    <property type="protein sequence ID" value="OLN87529.1"/>
    <property type="molecule type" value="Genomic_DNA"/>
</dbReference>
<feature type="compositionally biased region" description="Polar residues" evidence="1">
    <location>
        <begin position="137"/>
        <end position="151"/>
    </location>
</feature>
<sequence length="958" mass="105691">MVNPNRWSWSGGPRKAHVGDDAVTSDQSLVSPPCKPDSSEAGSVPKEKKLHLGATGVSSRRLSHNRWSWRPDTAISVTREVARENELESEKQNSSDQEKAEQRANDIRQSSKPGIKKVDAAPAPLSGRRSRPLSMLTPASLSFGASPSFSHLESRGKPEVQQQEQQQMAEAREERSSQPNPPAGQPSAGVKEVFNRLHRKFSTRRLQPAQHQQQQEDPIEPTPPPSRHQNQDQDPGQQPQQQQQQQTASRPMQSAMRRRLQLHNPQNTLRGSPSTTPVTHIIQGRGQSQVQIQAWGHVDSDRIAATLPGLDENSTLQLPPPSANRRPATATGAPAHSPGFGTASPSHAAAAADDTGFLSRFMRRRLTVKETDGQNNKKKWISATGDNTSLRPEVDQNMAFPDPNLALTETTTTEHDAQAQSGPPSAVTIPSKQQQQQQQKSNRARQAETVADVEGSGTSVYNVPRFLRQVSKRRRAVTTSSAHGVDAANPPHISGSHLQPQFPSGSESKGQAQTEQQMPSSTSAPQLPKLRTKTSFGRRFWSTTSSNDFGDDGVAKTETPAPAPAPRAVYVPKHAASDFSRTTTNTRHHRHSIVLNNHRNNSARPLSTIAADVREEDSDHQDHGRQWQQAPLAEKTEKRKSRELPSKYEAPSPQELHRRLEIIKSSEIEVVTTREPPALDLWQLQRTLSQNASNRSPNGKGPALSSSRPKSSSKRHSFNLVSDPFARDLTPPKSASPVEMEAPFHPPSHTQNMSPEQEPAQPQTPPQPRAVPLFPLLSSNHPHSRPQTQPQEVPRDREMSDYERFIAEAEAADREYHAQMWSNLARRSGHYAFNTNVLGSTRPEHAPLTASHPIPNSKRDSAYYSVCKRASMMSTTADDERHMLLNSASFNANANIGYSASAESQKALRRHSSVSRRIADYIKPPKPTFEPSAYDIWLSPPATGRANRKSIIAGVPQN</sequence>
<proteinExistence type="predicted"/>
<name>A0A1Q8RT72_9PEZI</name>
<feature type="region of interest" description="Disordered" evidence="1">
    <location>
        <begin position="1"/>
        <end position="279"/>
    </location>
</feature>
<dbReference type="AlphaFoldDB" id="A0A1Q8RT72"/>
<feature type="compositionally biased region" description="Polar residues" evidence="1">
    <location>
        <begin position="496"/>
        <end position="525"/>
    </location>
</feature>
<comment type="caution">
    <text evidence="2">The sequence shown here is derived from an EMBL/GenBank/DDBJ whole genome shotgun (WGS) entry which is preliminary data.</text>
</comment>
<protein>
    <submittedName>
        <fullName evidence="2">Uncharacterized protein</fullName>
    </submittedName>
</protein>
<accession>A0A1Q8RT72</accession>
<dbReference type="Proteomes" id="UP000186583">
    <property type="component" value="Unassembled WGS sequence"/>
</dbReference>
<organism evidence="2 3">
    <name type="scientific">Colletotrichum chlorophyti</name>
    <dbReference type="NCBI Taxonomy" id="708187"/>
    <lineage>
        <taxon>Eukaryota</taxon>
        <taxon>Fungi</taxon>
        <taxon>Dikarya</taxon>
        <taxon>Ascomycota</taxon>
        <taxon>Pezizomycotina</taxon>
        <taxon>Sordariomycetes</taxon>
        <taxon>Hypocreomycetidae</taxon>
        <taxon>Glomerellales</taxon>
        <taxon>Glomerellaceae</taxon>
        <taxon>Colletotrichum</taxon>
    </lineage>
</organism>
<reference evidence="2 3" key="1">
    <citation type="submission" date="2016-11" db="EMBL/GenBank/DDBJ databases">
        <title>Draft Genome Assembly of Colletotrichum chlorophyti a pathogen of herbaceous plants.</title>
        <authorList>
            <person name="Gan P."/>
            <person name="Narusaka M."/>
            <person name="Tsushima A."/>
            <person name="Narusaka Y."/>
            <person name="Takano Y."/>
            <person name="Shirasu K."/>
        </authorList>
    </citation>
    <scope>NUCLEOTIDE SEQUENCE [LARGE SCALE GENOMIC DNA]</scope>
    <source>
        <strain evidence="2 3">NTL11</strain>
    </source>
</reference>
<feature type="region of interest" description="Disordered" evidence="1">
    <location>
        <begin position="368"/>
        <end position="454"/>
    </location>
</feature>
<evidence type="ECO:0000313" key="3">
    <source>
        <dbReference type="Proteomes" id="UP000186583"/>
    </source>
</evidence>
<evidence type="ECO:0000313" key="2">
    <source>
        <dbReference type="EMBL" id="OLN87529.1"/>
    </source>
</evidence>
<feature type="region of interest" description="Disordered" evidence="1">
    <location>
        <begin position="311"/>
        <end position="348"/>
    </location>
</feature>
<feature type="compositionally biased region" description="Basic and acidic residues" evidence="1">
    <location>
        <begin position="634"/>
        <end position="646"/>
    </location>
</feature>
<feature type="region of interest" description="Disordered" evidence="1">
    <location>
        <begin position="689"/>
        <end position="798"/>
    </location>
</feature>